<dbReference type="InterPro" id="IPR017850">
    <property type="entry name" value="Alkaline_phosphatase_core_sf"/>
</dbReference>
<evidence type="ECO:0000256" key="1">
    <source>
        <dbReference type="ARBA" id="ARBA00008779"/>
    </source>
</evidence>
<organism evidence="5">
    <name type="scientific">marine metagenome</name>
    <dbReference type="NCBI Taxonomy" id="408172"/>
    <lineage>
        <taxon>unclassified sequences</taxon>
        <taxon>metagenomes</taxon>
        <taxon>ecological metagenomes</taxon>
    </lineage>
</organism>
<accession>A0A382RCI7</accession>
<protein>
    <recommendedName>
        <fullName evidence="4">N-sulphoglucosamine sulphohydrolase C-terminal domain-containing protein</fullName>
    </recommendedName>
</protein>
<evidence type="ECO:0000256" key="2">
    <source>
        <dbReference type="ARBA" id="ARBA00022801"/>
    </source>
</evidence>
<dbReference type="SUPFAM" id="SSF53649">
    <property type="entry name" value="Alkaline phosphatase-like"/>
    <property type="match status" value="1"/>
</dbReference>
<comment type="similarity">
    <text evidence="1">Belongs to the sulfatase family.</text>
</comment>
<evidence type="ECO:0000259" key="4">
    <source>
        <dbReference type="Pfam" id="PF16347"/>
    </source>
</evidence>
<proteinExistence type="inferred from homology"/>
<keyword evidence="2" id="KW-0378">Hydrolase</keyword>
<evidence type="ECO:0000313" key="5">
    <source>
        <dbReference type="EMBL" id="SVC95366.1"/>
    </source>
</evidence>
<dbReference type="InterPro" id="IPR050738">
    <property type="entry name" value="Sulfatase"/>
</dbReference>
<feature type="region of interest" description="Disordered" evidence="3">
    <location>
        <begin position="124"/>
        <end position="145"/>
    </location>
</feature>
<evidence type="ECO:0000256" key="3">
    <source>
        <dbReference type="SAM" id="MobiDB-lite"/>
    </source>
</evidence>
<dbReference type="PANTHER" id="PTHR42693:SF53">
    <property type="entry name" value="ENDO-4-O-SULFATASE"/>
    <property type="match status" value="1"/>
</dbReference>
<reference evidence="5" key="1">
    <citation type="submission" date="2018-05" db="EMBL/GenBank/DDBJ databases">
        <authorList>
            <person name="Lanie J.A."/>
            <person name="Ng W.-L."/>
            <person name="Kazmierczak K.M."/>
            <person name="Andrzejewski T.M."/>
            <person name="Davidsen T.M."/>
            <person name="Wayne K.J."/>
            <person name="Tettelin H."/>
            <person name="Glass J.I."/>
            <person name="Rusch D."/>
            <person name="Podicherti R."/>
            <person name="Tsui H.-C.T."/>
            <person name="Winkler M.E."/>
        </authorList>
    </citation>
    <scope>NUCLEOTIDE SEQUENCE</scope>
</reference>
<dbReference type="Pfam" id="PF16347">
    <property type="entry name" value="SGSH_C"/>
    <property type="match status" value="1"/>
</dbReference>
<dbReference type="InterPro" id="IPR032506">
    <property type="entry name" value="SGSH_C"/>
</dbReference>
<sequence length="145" mass="16773">IRWPGHVPDGRVNETSVISFIDWLPTICKLTGTKNTAPNLDGENVSDIWLGANRTRTKPLFWRVGNVNARPAVRVGDWKYYQYNNKQTGPMLYNLAEDPGEKRNLVKKNPQVVRRLSNQINNWTATLPKEYTQPNKQKKKDKKKQ</sequence>
<dbReference type="AlphaFoldDB" id="A0A382RCI7"/>
<dbReference type="Gene3D" id="3.40.720.10">
    <property type="entry name" value="Alkaline Phosphatase, subunit A"/>
    <property type="match status" value="1"/>
</dbReference>
<gene>
    <name evidence="5" type="ORF">METZ01_LOCUS348220</name>
</gene>
<feature type="compositionally biased region" description="Basic residues" evidence="3">
    <location>
        <begin position="136"/>
        <end position="145"/>
    </location>
</feature>
<feature type="non-terminal residue" evidence="5">
    <location>
        <position position="1"/>
    </location>
</feature>
<dbReference type="EMBL" id="UINC01120717">
    <property type="protein sequence ID" value="SVC95366.1"/>
    <property type="molecule type" value="Genomic_DNA"/>
</dbReference>
<dbReference type="PANTHER" id="PTHR42693">
    <property type="entry name" value="ARYLSULFATASE FAMILY MEMBER"/>
    <property type="match status" value="1"/>
</dbReference>
<dbReference type="GO" id="GO:0004065">
    <property type="term" value="F:arylsulfatase activity"/>
    <property type="evidence" value="ECO:0007669"/>
    <property type="project" value="TreeGrafter"/>
</dbReference>
<name>A0A382RCI7_9ZZZZ</name>
<feature type="domain" description="N-sulphoglucosamine sulphohydrolase C-terminal" evidence="4">
    <location>
        <begin position="1"/>
        <end position="122"/>
    </location>
</feature>